<protein>
    <submittedName>
        <fullName evidence="5">Long-chain fatty acid--CoA ligase</fullName>
    </submittedName>
</protein>
<name>A0ABR7V2K5_9FLAO</name>
<dbReference type="Proteomes" id="UP001166021">
    <property type="component" value="Unassembled WGS sequence"/>
</dbReference>
<keyword evidence="2" id="KW-0067">ATP-binding</keyword>
<dbReference type="InterPro" id="IPR020845">
    <property type="entry name" value="AMP-binding_CS"/>
</dbReference>
<dbReference type="Pfam" id="PF00501">
    <property type="entry name" value="AMP-binding"/>
    <property type="match status" value="1"/>
</dbReference>
<dbReference type="RefSeq" id="WP_188243434.1">
    <property type="nucleotide sequence ID" value="NZ_JABTCF010000004.1"/>
</dbReference>
<comment type="caution">
    <text evidence="5">The sequence shown here is derived from an EMBL/GenBank/DDBJ whole genome shotgun (WGS) entry which is preliminary data.</text>
</comment>
<gene>
    <name evidence="5" type="ORF">HPE56_09000</name>
</gene>
<keyword evidence="6" id="KW-1185">Reference proteome</keyword>
<feature type="domain" description="AMP-dependent synthetase/ligase" evidence="4">
    <location>
        <begin position="11"/>
        <end position="426"/>
    </location>
</feature>
<dbReference type="Gene3D" id="3.40.50.12780">
    <property type="entry name" value="N-terminal domain of ligase-like"/>
    <property type="match status" value="1"/>
</dbReference>
<evidence type="ECO:0000256" key="1">
    <source>
        <dbReference type="ARBA" id="ARBA00022741"/>
    </source>
</evidence>
<keyword evidence="3" id="KW-0175">Coiled coil</keyword>
<dbReference type="PANTHER" id="PTHR43272">
    <property type="entry name" value="LONG-CHAIN-FATTY-ACID--COA LIGASE"/>
    <property type="match status" value="1"/>
</dbReference>
<dbReference type="InterPro" id="IPR000873">
    <property type="entry name" value="AMP-dep_synth/lig_dom"/>
</dbReference>
<dbReference type="InterPro" id="IPR042099">
    <property type="entry name" value="ANL_N_sf"/>
</dbReference>
<proteinExistence type="predicted"/>
<feature type="coiled-coil region" evidence="3">
    <location>
        <begin position="529"/>
        <end position="556"/>
    </location>
</feature>
<keyword evidence="1" id="KW-0547">Nucleotide-binding</keyword>
<evidence type="ECO:0000256" key="3">
    <source>
        <dbReference type="SAM" id="Coils"/>
    </source>
</evidence>
<evidence type="ECO:0000313" key="6">
    <source>
        <dbReference type="Proteomes" id="UP001166021"/>
    </source>
</evidence>
<sequence length="613" mass="69944">MTYKHLVEEIKRNSQRFKSKNAIHYKNNELNKWEGISWLDFEDRIERLSKGLLNFGVSEQQNIAIFAENMPNWIIADIAIMRVKAVTIPIYATNSKKETEYIIHDAKVSLLFVGNQNEYDKAYELLETSNYLKLIVALTNTIKLQPSKKSIYLEDFVAFEPSEQIDLELQKRYDEHELTDLASIIYTSGTTGEPKGVMLDYTNFGSSLEAHDFELDVSEKDVSLSFLPLSHVYERSWVFFCLYKGIEIYFNQDPKKIAEVLKEVKPTLMCTVPRIFEKIFAAIQEKRKEASPTKMKLASWALGIGNDYYNKHKRLAKKVPLALKIKYKIADKLVLGKLRDVFGGRIKFMPCGGAPLAADLVSFFHSFGLNIKCGYGLTETTATVTLFGDAHFEFNSAGKPIEGTQIKIADNNEILVKGPGVMKGYYKKPEATAQVFKDGWLCTGDAGKIDAKGNLVITDRIKDLMKTSGGKYIAPQKLETALISDSFIEQIAVIGDQQKYVTALAVPSFENLKKYALEHKITFKDIEELIAHNQIVELFEKRFEELQKEFSKFEKIKKFTLLPKEFTIDAGEITATLKLKRKVIQKKYKELIDNMYSEKDEGKDGEKDKKKEP</sequence>
<dbReference type="PROSITE" id="PS00455">
    <property type="entry name" value="AMP_BINDING"/>
    <property type="match status" value="1"/>
</dbReference>
<reference evidence="5" key="1">
    <citation type="submission" date="2020-05" db="EMBL/GenBank/DDBJ databases">
        <title>The draft genome sequence of Maribacter sp. ANRC-HE7.</title>
        <authorList>
            <person name="Mu L."/>
        </authorList>
    </citation>
    <scope>NUCLEOTIDE SEQUENCE</scope>
    <source>
        <strain evidence="5">ANRC-HE7</strain>
    </source>
</reference>
<dbReference type="PANTHER" id="PTHR43272:SF33">
    <property type="entry name" value="AMP-BINDING DOMAIN-CONTAINING PROTEIN-RELATED"/>
    <property type="match status" value="1"/>
</dbReference>
<dbReference type="SUPFAM" id="SSF56801">
    <property type="entry name" value="Acetyl-CoA synthetase-like"/>
    <property type="match status" value="1"/>
</dbReference>
<dbReference type="EMBL" id="JABTCF010000004">
    <property type="protein sequence ID" value="MBD0777931.1"/>
    <property type="molecule type" value="Genomic_DNA"/>
</dbReference>
<dbReference type="GO" id="GO:0016874">
    <property type="term" value="F:ligase activity"/>
    <property type="evidence" value="ECO:0007669"/>
    <property type="project" value="UniProtKB-KW"/>
</dbReference>
<evidence type="ECO:0000313" key="5">
    <source>
        <dbReference type="EMBL" id="MBD0777931.1"/>
    </source>
</evidence>
<dbReference type="Pfam" id="PF23562">
    <property type="entry name" value="AMP-binding_C_3"/>
    <property type="match status" value="1"/>
</dbReference>
<keyword evidence="5" id="KW-0436">Ligase</keyword>
<evidence type="ECO:0000259" key="4">
    <source>
        <dbReference type="Pfam" id="PF00501"/>
    </source>
</evidence>
<accession>A0ABR7V2K5</accession>
<organism evidence="5 6">
    <name type="scientific">Maribacter aquimaris</name>
    <dbReference type="NCBI Taxonomy" id="2737171"/>
    <lineage>
        <taxon>Bacteria</taxon>
        <taxon>Pseudomonadati</taxon>
        <taxon>Bacteroidota</taxon>
        <taxon>Flavobacteriia</taxon>
        <taxon>Flavobacteriales</taxon>
        <taxon>Flavobacteriaceae</taxon>
        <taxon>Maribacter</taxon>
    </lineage>
</organism>
<dbReference type="CDD" id="cd05907">
    <property type="entry name" value="VL_LC_FACS_like"/>
    <property type="match status" value="1"/>
</dbReference>
<evidence type="ECO:0000256" key="2">
    <source>
        <dbReference type="ARBA" id="ARBA00022840"/>
    </source>
</evidence>